<dbReference type="AlphaFoldDB" id="A0A1L3SPY0"/>
<proteinExistence type="predicted"/>
<sequence length="86" mass="9346">MGWTVQKMIDEGYTLGAACSRTQCFHFGRLDLAMLKARLGPGHSTMAPDLVPKLRCKKCGGKDVGLILHPPDRGRELRAGRPNANG</sequence>
<gene>
    <name evidence="1" type="ORF">BSQ44_08890</name>
</gene>
<protein>
    <submittedName>
        <fullName evidence="1">Uncharacterized protein</fullName>
    </submittedName>
</protein>
<dbReference type="KEGG" id="meso:BSQ44_08890"/>
<name>A0A1L3SPY0_9HYPH</name>
<reference evidence="2" key="1">
    <citation type="submission" date="2016-11" db="EMBL/GenBank/DDBJ databases">
        <title>Mesorhizobium oceanicum sp. nov., isolated from deep seawater in South China Sea.</title>
        <authorList>
            <person name="Fu G.-Y."/>
        </authorList>
    </citation>
    <scope>NUCLEOTIDE SEQUENCE [LARGE SCALE GENOMIC DNA]</scope>
    <source>
        <strain evidence="2">B7</strain>
    </source>
</reference>
<dbReference type="EMBL" id="CP018171">
    <property type="protein sequence ID" value="APH71473.1"/>
    <property type="molecule type" value="Genomic_DNA"/>
</dbReference>
<evidence type="ECO:0000313" key="2">
    <source>
        <dbReference type="Proteomes" id="UP000182840"/>
    </source>
</evidence>
<dbReference type="Proteomes" id="UP000182840">
    <property type="component" value="Chromosome"/>
</dbReference>
<evidence type="ECO:0000313" key="1">
    <source>
        <dbReference type="EMBL" id="APH71473.1"/>
    </source>
</evidence>
<accession>A0A1L3SPY0</accession>
<organism evidence="1 2">
    <name type="scientific">Aquibium oceanicum</name>
    <dbReference type="NCBI Taxonomy" id="1670800"/>
    <lineage>
        <taxon>Bacteria</taxon>
        <taxon>Pseudomonadati</taxon>
        <taxon>Pseudomonadota</taxon>
        <taxon>Alphaproteobacteria</taxon>
        <taxon>Hyphomicrobiales</taxon>
        <taxon>Phyllobacteriaceae</taxon>
        <taxon>Aquibium</taxon>
    </lineage>
</organism>
<keyword evidence="2" id="KW-1185">Reference proteome</keyword>